<accession>A0ABP0UHV3</accession>
<name>A0ABP0UHV3_9BRYO</name>
<feature type="compositionally biased region" description="Polar residues" evidence="1">
    <location>
        <begin position="48"/>
        <end position="60"/>
    </location>
</feature>
<dbReference type="Gene3D" id="3.30.300.20">
    <property type="match status" value="1"/>
</dbReference>
<sequence>MMKAVVEAGIRRLLQRSSNSCSGVHELRALKNCYSSRSSSSARRPSRQPTASNRNSCKTGAASIRQQRVASEIRAVVAMALQQGACNAALLARCGFEIQEVKMSGDLRKAFVLWRAMPGMQRTVEKEINAAGKQMRSMVFEQLSMPFSPAIVFCEDKPNLRAQAIEEVLSRLDEEEDK</sequence>
<proteinExistence type="predicted"/>
<organism evidence="2 3">
    <name type="scientific">Sphagnum troendelagicum</name>
    <dbReference type="NCBI Taxonomy" id="128251"/>
    <lineage>
        <taxon>Eukaryota</taxon>
        <taxon>Viridiplantae</taxon>
        <taxon>Streptophyta</taxon>
        <taxon>Embryophyta</taxon>
        <taxon>Bryophyta</taxon>
        <taxon>Sphagnophytina</taxon>
        <taxon>Sphagnopsida</taxon>
        <taxon>Sphagnales</taxon>
        <taxon>Sphagnaceae</taxon>
        <taxon>Sphagnum</taxon>
    </lineage>
</organism>
<evidence type="ECO:0000256" key="1">
    <source>
        <dbReference type="SAM" id="MobiDB-lite"/>
    </source>
</evidence>
<dbReference type="Pfam" id="PF02033">
    <property type="entry name" value="RBFA"/>
    <property type="match status" value="1"/>
</dbReference>
<reference evidence="2" key="1">
    <citation type="submission" date="2024-02" db="EMBL/GenBank/DDBJ databases">
        <authorList>
            <consortium name="ELIXIR-Norway"/>
            <consortium name="Elixir Norway"/>
        </authorList>
    </citation>
    <scope>NUCLEOTIDE SEQUENCE</scope>
</reference>
<keyword evidence="3" id="KW-1185">Reference proteome</keyword>
<evidence type="ECO:0000313" key="3">
    <source>
        <dbReference type="Proteomes" id="UP001497512"/>
    </source>
</evidence>
<evidence type="ECO:0000313" key="2">
    <source>
        <dbReference type="EMBL" id="CAK9222392.1"/>
    </source>
</evidence>
<dbReference type="PANTHER" id="PTHR33515">
    <property type="entry name" value="RIBOSOME-BINDING FACTOR A, CHLOROPLASTIC-RELATED"/>
    <property type="match status" value="1"/>
</dbReference>
<gene>
    <name evidence="2" type="ORF">CSSPTR1EN2_LOCUS16042</name>
</gene>
<dbReference type="SUPFAM" id="SSF89919">
    <property type="entry name" value="Ribosome-binding factor A, RbfA"/>
    <property type="match status" value="1"/>
</dbReference>
<dbReference type="Proteomes" id="UP001497512">
    <property type="component" value="Chromosome 4"/>
</dbReference>
<dbReference type="PANTHER" id="PTHR33515:SF1">
    <property type="entry name" value="RIBOSOME-BINDING FACTOR A, CHLOROPLASTIC-RELATED"/>
    <property type="match status" value="1"/>
</dbReference>
<feature type="region of interest" description="Disordered" evidence="1">
    <location>
        <begin position="37"/>
        <end position="60"/>
    </location>
</feature>
<evidence type="ECO:0008006" key="4">
    <source>
        <dbReference type="Google" id="ProtNLM"/>
    </source>
</evidence>
<dbReference type="InterPro" id="IPR015946">
    <property type="entry name" value="KH_dom-like_a/b"/>
</dbReference>
<dbReference type="EMBL" id="OZ019896">
    <property type="protein sequence ID" value="CAK9222392.1"/>
    <property type="molecule type" value="Genomic_DNA"/>
</dbReference>
<dbReference type="InterPro" id="IPR000238">
    <property type="entry name" value="RbfA"/>
</dbReference>
<protein>
    <recommendedName>
        <fullName evidence="4">Ribosome-binding factor A</fullName>
    </recommendedName>
</protein>
<dbReference type="InterPro" id="IPR023799">
    <property type="entry name" value="RbfA_dom_sf"/>
</dbReference>